<dbReference type="HOGENOM" id="CLU_2784490_0_0_6"/>
<reference evidence="1 2" key="1">
    <citation type="submission" date="2013-02" db="EMBL/GenBank/DDBJ databases">
        <title>The Genome Sequence of Acinetobacter sp. NIPH 899.</title>
        <authorList>
            <consortium name="The Broad Institute Genome Sequencing Platform"/>
            <consortium name="The Broad Institute Genome Sequencing Center for Infectious Disease"/>
            <person name="Cerqueira G."/>
            <person name="Feldgarden M."/>
            <person name="Courvalin P."/>
            <person name="Perichon B."/>
            <person name="Grillot-Courvalin C."/>
            <person name="Clermont D."/>
            <person name="Rocha E."/>
            <person name="Yoon E.-J."/>
            <person name="Nemec A."/>
            <person name="Walker B."/>
            <person name="Young S.K."/>
            <person name="Zeng Q."/>
            <person name="Gargeya S."/>
            <person name="Fitzgerald M."/>
            <person name="Haas B."/>
            <person name="Abouelleil A."/>
            <person name="Alvarado L."/>
            <person name="Arachchi H.M."/>
            <person name="Berlin A.M."/>
            <person name="Chapman S.B."/>
            <person name="Dewar J."/>
            <person name="Goldberg J."/>
            <person name="Griggs A."/>
            <person name="Gujja S."/>
            <person name="Hansen M."/>
            <person name="Howarth C."/>
            <person name="Imamovic A."/>
            <person name="Larimer J."/>
            <person name="McCowan C."/>
            <person name="Murphy C."/>
            <person name="Neiman D."/>
            <person name="Pearson M."/>
            <person name="Priest M."/>
            <person name="Roberts A."/>
            <person name="Saif S."/>
            <person name="Shea T."/>
            <person name="Sisk P."/>
            <person name="Sykes S."/>
            <person name="Wortman J."/>
            <person name="Nusbaum C."/>
            <person name="Birren B."/>
        </authorList>
    </citation>
    <scope>NUCLEOTIDE SEQUENCE [LARGE SCALE GENOMIC DNA]</scope>
    <source>
        <strain evidence="1 2">NIPH 899</strain>
    </source>
</reference>
<dbReference type="Proteomes" id="UP000013070">
    <property type="component" value="Unassembled WGS sequence"/>
</dbReference>
<evidence type="ECO:0000313" key="1">
    <source>
        <dbReference type="EMBL" id="ENU98114.1"/>
    </source>
</evidence>
<name>N8WT95_9GAMM</name>
<organism evidence="1 2">
    <name type="scientific">Acinetobacter variabilis</name>
    <dbReference type="NCBI Taxonomy" id="70346"/>
    <lineage>
        <taxon>Bacteria</taxon>
        <taxon>Pseudomonadati</taxon>
        <taxon>Pseudomonadota</taxon>
        <taxon>Gammaproteobacteria</taxon>
        <taxon>Moraxellales</taxon>
        <taxon>Moraxellaceae</taxon>
        <taxon>Acinetobacter</taxon>
    </lineage>
</organism>
<dbReference type="EMBL" id="APPE01000072">
    <property type="protein sequence ID" value="ENU98114.1"/>
    <property type="molecule type" value="Genomic_DNA"/>
</dbReference>
<dbReference type="PATRIC" id="fig|1217710.3.peg.2818"/>
<keyword evidence="2" id="KW-1185">Reference proteome</keyword>
<sequence length="68" mass="7688">MTQVQCRTLSVFHPGYRHDAMVTFPTTNKYCIYDSKLNIKDEVNAPIPTGQITPQLDPNHPFNAQLLG</sequence>
<proteinExistence type="predicted"/>
<protein>
    <submittedName>
        <fullName evidence="1">Uncharacterized protein</fullName>
    </submittedName>
</protein>
<comment type="caution">
    <text evidence="1">The sequence shown here is derived from an EMBL/GenBank/DDBJ whole genome shotgun (WGS) entry which is preliminary data.</text>
</comment>
<evidence type="ECO:0000313" key="2">
    <source>
        <dbReference type="Proteomes" id="UP000013070"/>
    </source>
</evidence>
<dbReference type="AlphaFoldDB" id="N8WT95"/>
<accession>N8WT95</accession>
<gene>
    <name evidence="1" type="ORF">F969_02953</name>
</gene>